<feature type="compositionally biased region" description="Low complexity" evidence="1">
    <location>
        <begin position="495"/>
        <end position="511"/>
    </location>
</feature>
<dbReference type="EMBL" id="KQ965751">
    <property type="protein sequence ID" value="KXS16640.1"/>
    <property type="molecule type" value="Genomic_DNA"/>
</dbReference>
<feature type="compositionally biased region" description="Basic and acidic residues" evidence="1">
    <location>
        <begin position="531"/>
        <end position="540"/>
    </location>
</feature>
<feature type="compositionally biased region" description="Polar residues" evidence="1">
    <location>
        <begin position="293"/>
        <end position="309"/>
    </location>
</feature>
<feature type="compositionally biased region" description="Polar residues" evidence="1">
    <location>
        <begin position="372"/>
        <end position="383"/>
    </location>
</feature>
<feature type="compositionally biased region" description="Low complexity" evidence="1">
    <location>
        <begin position="439"/>
        <end position="452"/>
    </location>
</feature>
<evidence type="ECO:0008006" key="4">
    <source>
        <dbReference type="Google" id="ProtNLM"/>
    </source>
</evidence>
<feature type="compositionally biased region" description="Basic and acidic residues" evidence="1">
    <location>
        <begin position="632"/>
        <end position="642"/>
    </location>
</feature>
<keyword evidence="3" id="KW-1185">Reference proteome</keyword>
<evidence type="ECO:0000256" key="1">
    <source>
        <dbReference type="SAM" id="MobiDB-lite"/>
    </source>
</evidence>
<reference evidence="2 3" key="1">
    <citation type="journal article" date="2015" name="Genome Biol. Evol.">
        <title>Phylogenomic analyses indicate that early fungi evolved digesting cell walls of algal ancestors of land plants.</title>
        <authorList>
            <person name="Chang Y."/>
            <person name="Wang S."/>
            <person name="Sekimoto S."/>
            <person name="Aerts A.L."/>
            <person name="Choi C."/>
            <person name="Clum A."/>
            <person name="LaButti K.M."/>
            <person name="Lindquist E.A."/>
            <person name="Yee Ngan C."/>
            <person name="Ohm R.A."/>
            <person name="Salamov A.A."/>
            <person name="Grigoriev I.V."/>
            <person name="Spatafora J.W."/>
            <person name="Berbee M.L."/>
        </authorList>
    </citation>
    <scope>NUCLEOTIDE SEQUENCE [LARGE SCALE GENOMIC DNA]</scope>
    <source>
        <strain evidence="2 3">JEL478</strain>
    </source>
</reference>
<feature type="region of interest" description="Disordered" evidence="1">
    <location>
        <begin position="208"/>
        <end position="642"/>
    </location>
</feature>
<feature type="compositionally biased region" description="Low complexity" evidence="1">
    <location>
        <begin position="466"/>
        <end position="475"/>
    </location>
</feature>
<evidence type="ECO:0000313" key="3">
    <source>
        <dbReference type="Proteomes" id="UP000070544"/>
    </source>
</evidence>
<gene>
    <name evidence="2" type="ORF">M427DRAFT_133983</name>
</gene>
<feature type="compositionally biased region" description="Polar residues" evidence="1">
    <location>
        <begin position="330"/>
        <end position="340"/>
    </location>
</feature>
<protein>
    <recommendedName>
        <fullName evidence="4">cAMP-independent regulatory protein pac2</fullName>
    </recommendedName>
</protein>
<dbReference type="GO" id="GO:0003677">
    <property type="term" value="F:DNA binding"/>
    <property type="evidence" value="ECO:0007669"/>
    <property type="project" value="TreeGrafter"/>
</dbReference>
<organism evidence="2 3">
    <name type="scientific">Gonapodya prolifera (strain JEL478)</name>
    <name type="common">Monoblepharis prolifera</name>
    <dbReference type="NCBI Taxonomy" id="1344416"/>
    <lineage>
        <taxon>Eukaryota</taxon>
        <taxon>Fungi</taxon>
        <taxon>Fungi incertae sedis</taxon>
        <taxon>Chytridiomycota</taxon>
        <taxon>Chytridiomycota incertae sedis</taxon>
        <taxon>Monoblepharidomycetes</taxon>
        <taxon>Monoblepharidales</taxon>
        <taxon>Gonapodyaceae</taxon>
        <taxon>Gonapodya</taxon>
    </lineage>
</organism>
<name>A0A139AIM1_GONPJ</name>
<dbReference type="Pfam" id="PF09729">
    <property type="entry name" value="Gti1_Pac2"/>
    <property type="match status" value="1"/>
</dbReference>
<feature type="compositionally biased region" description="Polar residues" evidence="1">
    <location>
        <begin position="208"/>
        <end position="224"/>
    </location>
</feature>
<dbReference type="PANTHER" id="PTHR28027">
    <property type="entry name" value="TRANSCRIPTIONAL REGULATOR MIT1"/>
    <property type="match status" value="1"/>
</dbReference>
<dbReference type="OrthoDB" id="5572844at2759"/>
<feature type="compositionally biased region" description="Low complexity" evidence="1">
    <location>
        <begin position="579"/>
        <end position="595"/>
    </location>
</feature>
<sequence length="642" mass="69428">MHTFVGYVQTTNDALLLFEACRLNMLKRVQRRLSESERHHCIRSGAVFVWDEEESGIRRWTDGKAWSASRIHGSFLLYKEVYSKPRGRGRDSGAFDAQLIEGGLVKKALSICTGDNKRQHLVSYYTVDDLREGRIKTPSEMPSLSGLTIPTEMYPEFVADATSGINSISNMQSSLSLHDGSAQGGLATSQARSTGDLYAGVRDGLYNDQNPHHLSTTSTYSGNANIRGGSMPPVSPGGAPHERTISPHPSGPYNYGRPTEYVPHPSHEYGNPPYSEPVAEDRSRYDAPYGYDNQRTPSYANMPEQSSAYQGMPPHGGYPPNSGAYHSDYYRNTSSYSTAPSPGKAYSPVMPYPPARTPSSSLDYPSVPPYGNNAQHSYPTTSGPYAGDSGDLPSRKYSEDSQQYVGKAHIEDIARRSSYPDVYGGAQEGRPMAPPPLNQPLSSSSSMSTYDSPHQRLPPPLAPGNSSSFSLPSLSTALAGAVPPPRPPLGHYRESSSGSGIGISTAPPSSGMAGTMSDSHSRSSSAYHSYPRYDPRERGYNDAPNAAPSPHSQHQRHDSPVVGGGGFVLPPLSKIQTGPVSQSYPSPTSSTSVNPPVIPDIGNRWDGPVRPGYNRPVDGQPSQKSDLPQYVPERRELSWSSA</sequence>
<evidence type="ECO:0000313" key="2">
    <source>
        <dbReference type="EMBL" id="KXS16640.1"/>
    </source>
</evidence>
<proteinExistence type="predicted"/>
<dbReference type="InterPro" id="IPR018608">
    <property type="entry name" value="Gti1/Pac2"/>
</dbReference>
<dbReference type="AlphaFoldDB" id="A0A139AIM1"/>
<dbReference type="Proteomes" id="UP000070544">
    <property type="component" value="Unassembled WGS sequence"/>
</dbReference>
<dbReference type="PANTHER" id="PTHR28027:SF1">
    <property type="entry name" value="CAMP INDEPENDENT REGULATORY PROTEIN (AFU_ORTHOLOGUE AFUA_3G09640)"/>
    <property type="match status" value="1"/>
</dbReference>
<accession>A0A139AIM1</accession>
<dbReference type="OMA" id="SEKISYW"/>